<accession>A0AAJ1F6F9</accession>
<protein>
    <submittedName>
        <fullName evidence="1">Uncharacterized protein</fullName>
    </submittedName>
</protein>
<dbReference type="Proteomes" id="UP001297370">
    <property type="component" value="Unassembled WGS sequence"/>
</dbReference>
<proteinExistence type="predicted"/>
<evidence type="ECO:0000313" key="2">
    <source>
        <dbReference type="Proteomes" id="UP001297370"/>
    </source>
</evidence>
<dbReference type="EMBL" id="JAJBOM010000042">
    <property type="protein sequence ID" value="MCB5620945.1"/>
    <property type="molecule type" value="Genomic_DNA"/>
</dbReference>
<organism evidence="1 2">
    <name type="scientific">Mediterraneibacter gnavus</name>
    <name type="common">Ruminococcus gnavus</name>
    <dbReference type="NCBI Taxonomy" id="33038"/>
    <lineage>
        <taxon>Bacteria</taxon>
        <taxon>Bacillati</taxon>
        <taxon>Bacillota</taxon>
        <taxon>Clostridia</taxon>
        <taxon>Lachnospirales</taxon>
        <taxon>Lachnospiraceae</taxon>
        <taxon>Mediterraneibacter</taxon>
    </lineage>
</organism>
<comment type="caution">
    <text evidence="1">The sequence shown here is derived from an EMBL/GenBank/DDBJ whole genome shotgun (WGS) entry which is preliminary data.</text>
</comment>
<reference evidence="1" key="1">
    <citation type="submission" date="2021-10" db="EMBL/GenBank/DDBJ databases">
        <title>Collection of gut derived symbiotic bacterial strains cultured from healthy donors.</title>
        <authorList>
            <person name="Lin H."/>
            <person name="Littmann E."/>
            <person name="Claire K."/>
            <person name="Pamer E."/>
        </authorList>
    </citation>
    <scope>NUCLEOTIDE SEQUENCE</scope>
    <source>
        <strain evidence="1">MSK.23.18</strain>
    </source>
</reference>
<gene>
    <name evidence="1" type="ORF">LIQ08_17630</name>
</gene>
<dbReference type="AlphaFoldDB" id="A0AAJ1F6F9"/>
<name>A0AAJ1F6F9_MEDGN</name>
<evidence type="ECO:0000313" key="1">
    <source>
        <dbReference type="EMBL" id="MCB5620945.1"/>
    </source>
</evidence>
<sequence length="276" mass="32529">MNLFINDIFDNIMPPSNTIFRMDGLKIPKNKDIYFMAKWHELFEKYQTARLFIEQTQKERFDDWIISPEDNKNAEKYFTLYIKSILYEAALINYNILVDLSWTLTYVSAEYSLYEFDSTGNVINVKDVSGLHTIEDAYQMLRDTEKAVTTPHTQGSPFTYLKKMCPEYTDAIDLIINFWRLFSNSQIRSLYNYTKHKGVLHYKELDSLSHKKVWKFYDYNNKTMPSDISDVQKQISLNESITDLISFDDNILFPYINELIKLLKEAVNPSPIISVC</sequence>
<dbReference type="RefSeq" id="WP_173867716.1">
    <property type="nucleotide sequence ID" value="NZ_JAAIQY010000045.1"/>
</dbReference>